<sequence length="192" mass="22163">MGRKSNFDREEKLILAMHLFWQKGYVNTSISELVEHLGINRFSIYNTFGDKQGLYYASLQHYFTHVSQPASQVLFGDNADIETLCEFLTRFVDIQKKQEFGCFIQNALLEHANRDKEVIAKGNDLFTHLQKGIQNCLTHALNKQQLNSDTDLTCLTDLILVQIQGIRVLGKAKQYQRLDNSLRQLIMLLKKP</sequence>
<dbReference type="SUPFAM" id="SSF48498">
    <property type="entry name" value="Tetracyclin repressor-like, C-terminal domain"/>
    <property type="match status" value="1"/>
</dbReference>
<evidence type="ECO:0000259" key="5">
    <source>
        <dbReference type="PROSITE" id="PS50977"/>
    </source>
</evidence>
<reference evidence="6 7" key="1">
    <citation type="journal article" date="2012" name="Science">
        <title>Ecological populations of bacteria act as socially cohesive units of antibiotic production and resistance.</title>
        <authorList>
            <person name="Cordero O.X."/>
            <person name="Wildschutte H."/>
            <person name="Kirkup B."/>
            <person name="Proehl S."/>
            <person name="Ngo L."/>
            <person name="Hussain F."/>
            <person name="Le Roux F."/>
            <person name="Mincer T."/>
            <person name="Polz M.F."/>
        </authorList>
    </citation>
    <scope>NUCLEOTIDE SEQUENCE [LARGE SCALE GENOMIC DNA]</scope>
    <source>
        <strain evidence="6 7">1S-45</strain>
    </source>
</reference>
<feature type="DNA-binding region" description="H-T-H motif" evidence="4">
    <location>
        <begin position="29"/>
        <end position="48"/>
    </location>
</feature>
<dbReference type="InterPro" id="IPR009057">
    <property type="entry name" value="Homeodomain-like_sf"/>
</dbReference>
<dbReference type="STRING" id="1188252.A1QC_00245"/>
<dbReference type="InterPro" id="IPR001647">
    <property type="entry name" value="HTH_TetR"/>
</dbReference>
<dbReference type="eggNOG" id="COG1309">
    <property type="taxonomic scope" value="Bacteria"/>
</dbReference>
<proteinExistence type="predicted"/>
<evidence type="ECO:0000313" key="6">
    <source>
        <dbReference type="EMBL" id="OEF30141.1"/>
    </source>
</evidence>
<dbReference type="PANTHER" id="PTHR47506:SF10">
    <property type="entry name" value="TRANSCRIPTIONAL REGULATORY PROTEIN"/>
    <property type="match status" value="1"/>
</dbReference>
<evidence type="ECO:0000256" key="4">
    <source>
        <dbReference type="PROSITE-ProRule" id="PRU00335"/>
    </source>
</evidence>
<dbReference type="Pfam" id="PF00440">
    <property type="entry name" value="TetR_N"/>
    <property type="match status" value="1"/>
</dbReference>
<dbReference type="SUPFAM" id="SSF46689">
    <property type="entry name" value="Homeodomain-like"/>
    <property type="match status" value="1"/>
</dbReference>
<organism evidence="6 7">
    <name type="scientific">Vibrio rumoiensis 1S-45</name>
    <dbReference type="NCBI Taxonomy" id="1188252"/>
    <lineage>
        <taxon>Bacteria</taxon>
        <taxon>Pseudomonadati</taxon>
        <taxon>Pseudomonadota</taxon>
        <taxon>Gammaproteobacteria</taxon>
        <taxon>Vibrionales</taxon>
        <taxon>Vibrionaceae</taxon>
        <taxon>Vibrio</taxon>
    </lineage>
</organism>
<keyword evidence="2 4" id="KW-0238">DNA-binding</keyword>
<dbReference type="PANTHER" id="PTHR47506">
    <property type="entry name" value="TRANSCRIPTIONAL REGULATORY PROTEIN"/>
    <property type="match status" value="1"/>
</dbReference>
<evidence type="ECO:0000256" key="3">
    <source>
        <dbReference type="ARBA" id="ARBA00023163"/>
    </source>
</evidence>
<dbReference type="InterPro" id="IPR036271">
    <property type="entry name" value="Tet_transcr_reg_TetR-rel_C_sf"/>
</dbReference>
<protein>
    <submittedName>
        <fullName evidence="6">TetR family transcriptional regulator</fullName>
    </submittedName>
</protein>
<name>A0A1E5E6J3_9VIBR</name>
<evidence type="ECO:0000256" key="2">
    <source>
        <dbReference type="ARBA" id="ARBA00023125"/>
    </source>
</evidence>
<dbReference type="InterPro" id="IPR011075">
    <property type="entry name" value="TetR_C"/>
</dbReference>
<feature type="domain" description="HTH tetR-type" evidence="5">
    <location>
        <begin position="6"/>
        <end position="66"/>
    </location>
</feature>
<dbReference type="Proteomes" id="UP000094070">
    <property type="component" value="Unassembled WGS sequence"/>
</dbReference>
<dbReference type="RefSeq" id="WP_017025545.1">
    <property type="nucleotide sequence ID" value="NZ_AJYK02000002.1"/>
</dbReference>
<gene>
    <name evidence="6" type="ORF">A1QC_00245</name>
</gene>
<comment type="caution">
    <text evidence="6">The sequence shown here is derived from an EMBL/GenBank/DDBJ whole genome shotgun (WGS) entry which is preliminary data.</text>
</comment>
<dbReference type="OrthoDB" id="270177at2"/>
<evidence type="ECO:0000313" key="7">
    <source>
        <dbReference type="Proteomes" id="UP000094070"/>
    </source>
</evidence>
<accession>A0A1E5E6J3</accession>
<keyword evidence="1" id="KW-0805">Transcription regulation</keyword>
<evidence type="ECO:0000256" key="1">
    <source>
        <dbReference type="ARBA" id="ARBA00023015"/>
    </source>
</evidence>
<keyword evidence="7" id="KW-1185">Reference proteome</keyword>
<dbReference type="Gene3D" id="1.10.357.10">
    <property type="entry name" value="Tetracycline Repressor, domain 2"/>
    <property type="match status" value="1"/>
</dbReference>
<dbReference type="EMBL" id="AJYK02000002">
    <property type="protein sequence ID" value="OEF30141.1"/>
    <property type="molecule type" value="Genomic_DNA"/>
</dbReference>
<dbReference type="AlphaFoldDB" id="A0A1E5E6J3"/>
<keyword evidence="3" id="KW-0804">Transcription</keyword>
<dbReference type="Gene3D" id="1.10.10.60">
    <property type="entry name" value="Homeodomain-like"/>
    <property type="match status" value="1"/>
</dbReference>
<dbReference type="GO" id="GO:0003677">
    <property type="term" value="F:DNA binding"/>
    <property type="evidence" value="ECO:0007669"/>
    <property type="project" value="UniProtKB-UniRule"/>
</dbReference>
<dbReference type="Pfam" id="PF16925">
    <property type="entry name" value="TetR_C_13"/>
    <property type="match status" value="1"/>
</dbReference>
<dbReference type="PROSITE" id="PS50977">
    <property type="entry name" value="HTH_TETR_2"/>
    <property type="match status" value="1"/>
</dbReference>